<dbReference type="EMBL" id="AZIL01000051">
    <property type="protein sequence ID" value="EWM30114.1"/>
    <property type="molecule type" value="Genomic_DNA"/>
</dbReference>
<sequence length="89" mass="9801">MVSSASRHESFLWASCYMGLPAANGFQCHEEAHAYRLRDSLETRLLALASRLDPSLKTRKEPGRPACCAHLGPTHSGHASKSAERRPLD</sequence>
<comment type="caution">
    <text evidence="2">The sequence shown here is derived from an EMBL/GenBank/DDBJ whole genome shotgun (WGS) entry which is preliminary data.</text>
</comment>
<keyword evidence="3" id="KW-1185">Reference proteome</keyword>
<feature type="region of interest" description="Disordered" evidence="1">
    <location>
        <begin position="55"/>
        <end position="89"/>
    </location>
</feature>
<organism evidence="2 3">
    <name type="scientific">Nannochloropsis gaditana</name>
    <dbReference type="NCBI Taxonomy" id="72520"/>
    <lineage>
        <taxon>Eukaryota</taxon>
        <taxon>Sar</taxon>
        <taxon>Stramenopiles</taxon>
        <taxon>Ochrophyta</taxon>
        <taxon>Eustigmatophyceae</taxon>
        <taxon>Eustigmatales</taxon>
        <taxon>Monodopsidaceae</taxon>
        <taxon>Nannochloropsis</taxon>
    </lineage>
</organism>
<evidence type="ECO:0000256" key="1">
    <source>
        <dbReference type="SAM" id="MobiDB-lite"/>
    </source>
</evidence>
<reference evidence="2 3" key="1">
    <citation type="journal article" date="2014" name="Mol. Plant">
        <title>Chromosome Scale Genome Assembly and Transcriptome Profiling of Nannochloropsis gaditana in Nitrogen Depletion.</title>
        <authorList>
            <person name="Corteggiani Carpinelli E."/>
            <person name="Telatin A."/>
            <person name="Vitulo N."/>
            <person name="Forcato C."/>
            <person name="D'Angelo M."/>
            <person name="Schiavon R."/>
            <person name="Vezzi A."/>
            <person name="Giacometti G.M."/>
            <person name="Morosinotto T."/>
            <person name="Valle G."/>
        </authorList>
    </citation>
    <scope>NUCLEOTIDE SEQUENCE [LARGE SCALE GENOMIC DNA]</scope>
    <source>
        <strain evidence="2 3">B-31</strain>
    </source>
</reference>
<gene>
    <name evidence="2" type="ORF">Naga_100878g3</name>
</gene>
<dbReference type="Proteomes" id="UP000019335">
    <property type="component" value="Chromosome 1"/>
</dbReference>
<protein>
    <submittedName>
        <fullName evidence="2">Uncharacterized protein</fullName>
    </submittedName>
</protein>
<evidence type="ECO:0000313" key="3">
    <source>
        <dbReference type="Proteomes" id="UP000019335"/>
    </source>
</evidence>
<accession>W7UAX7</accession>
<evidence type="ECO:0000313" key="2">
    <source>
        <dbReference type="EMBL" id="EWM30114.1"/>
    </source>
</evidence>
<proteinExistence type="predicted"/>
<dbReference type="AlphaFoldDB" id="W7UAX7"/>
<name>W7UAX7_9STRA</name>